<evidence type="ECO:0000313" key="1">
    <source>
        <dbReference type="EMBL" id="CAD9765669.1"/>
    </source>
</evidence>
<sequence length="228" mass="23831">MHTMMTTATVTAVATGTATVIAVATGAGTGATAALKTAIKATGMETTVEGEDGEAALISRLETGTARDAMVTTSLEGRDVSNAVSPRIAAVVRIRVVDHEDAGVGEGIETLGEGDPVVIGAGVEIDVATGAEIAAEGEAIPAIAKMIANEATNQMTRGGKVTRMTRVIGMMQRIGMKKMPARKRNRRVMMPRKQRMMAKRARTKIEAVEEEEGETRPPTVLCIAKTAV</sequence>
<organism evidence="1">
    <name type="scientific">Lotharella oceanica</name>
    <dbReference type="NCBI Taxonomy" id="641309"/>
    <lineage>
        <taxon>Eukaryota</taxon>
        <taxon>Sar</taxon>
        <taxon>Rhizaria</taxon>
        <taxon>Cercozoa</taxon>
        <taxon>Chlorarachniophyceae</taxon>
        <taxon>Lotharella</taxon>
    </lineage>
</organism>
<proteinExistence type="predicted"/>
<dbReference type="AlphaFoldDB" id="A0A7S2TS55"/>
<dbReference type="EMBL" id="HBHP01017388">
    <property type="protein sequence ID" value="CAD9765669.1"/>
    <property type="molecule type" value="Transcribed_RNA"/>
</dbReference>
<reference evidence="1" key="1">
    <citation type="submission" date="2021-01" db="EMBL/GenBank/DDBJ databases">
        <authorList>
            <person name="Corre E."/>
            <person name="Pelletier E."/>
            <person name="Niang G."/>
            <person name="Scheremetjew M."/>
            <person name="Finn R."/>
            <person name="Kale V."/>
            <person name="Holt S."/>
            <person name="Cochrane G."/>
            <person name="Meng A."/>
            <person name="Brown T."/>
            <person name="Cohen L."/>
        </authorList>
    </citation>
    <scope>NUCLEOTIDE SEQUENCE</scope>
    <source>
        <strain evidence="1">CCMP622</strain>
    </source>
</reference>
<protein>
    <submittedName>
        <fullName evidence="1">Uncharacterized protein</fullName>
    </submittedName>
</protein>
<gene>
    <name evidence="1" type="ORF">LSP00402_LOCUS10779</name>
</gene>
<name>A0A7S2TS55_9EUKA</name>
<accession>A0A7S2TS55</accession>